<keyword evidence="2" id="KW-0408">Iron</keyword>
<organism evidence="3 4">
    <name type="scientific">Spongiibacter nanhainus</name>
    <dbReference type="NCBI Taxonomy" id="2794344"/>
    <lineage>
        <taxon>Bacteria</taxon>
        <taxon>Pseudomonadati</taxon>
        <taxon>Pseudomonadota</taxon>
        <taxon>Gammaproteobacteria</taxon>
        <taxon>Cellvibrionales</taxon>
        <taxon>Spongiibacteraceae</taxon>
        <taxon>Spongiibacter</taxon>
    </lineage>
</organism>
<dbReference type="PANTHER" id="PTHR46696">
    <property type="entry name" value="P450, PUTATIVE (EUROFUNG)-RELATED"/>
    <property type="match status" value="1"/>
</dbReference>
<dbReference type="AlphaFoldDB" id="A0A7T4QYM5"/>
<dbReference type="InterPro" id="IPR002397">
    <property type="entry name" value="Cyt_P450_B"/>
</dbReference>
<dbReference type="Proteomes" id="UP000596063">
    <property type="component" value="Chromosome"/>
</dbReference>
<keyword evidence="2" id="KW-0349">Heme</keyword>
<protein>
    <submittedName>
        <fullName evidence="3">Cytochrome P450</fullName>
    </submittedName>
</protein>
<dbReference type="SUPFAM" id="SSF48264">
    <property type="entry name" value="Cytochrome P450"/>
    <property type="match status" value="1"/>
</dbReference>
<evidence type="ECO:0000256" key="1">
    <source>
        <dbReference type="ARBA" id="ARBA00010617"/>
    </source>
</evidence>
<dbReference type="PANTHER" id="PTHR46696:SF6">
    <property type="entry name" value="P450, PUTATIVE (EUROFUNG)-RELATED"/>
    <property type="match status" value="1"/>
</dbReference>
<dbReference type="InterPro" id="IPR036396">
    <property type="entry name" value="Cyt_P450_sf"/>
</dbReference>
<dbReference type="GO" id="GO:0004497">
    <property type="term" value="F:monooxygenase activity"/>
    <property type="evidence" value="ECO:0007669"/>
    <property type="project" value="UniProtKB-KW"/>
</dbReference>
<dbReference type="KEGG" id="snan:I6N98_12605"/>
<dbReference type="PROSITE" id="PS00086">
    <property type="entry name" value="CYTOCHROME_P450"/>
    <property type="match status" value="1"/>
</dbReference>
<keyword evidence="2" id="KW-0503">Monooxygenase</keyword>
<name>A0A7T4QYM5_9GAMM</name>
<dbReference type="GO" id="GO:0016705">
    <property type="term" value="F:oxidoreductase activity, acting on paired donors, with incorporation or reduction of molecular oxygen"/>
    <property type="evidence" value="ECO:0007669"/>
    <property type="project" value="InterPro"/>
</dbReference>
<dbReference type="GO" id="GO:0020037">
    <property type="term" value="F:heme binding"/>
    <property type="evidence" value="ECO:0007669"/>
    <property type="project" value="InterPro"/>
</dbReference>
<comment type="similarity">
    <text evidence="1 2">Belongs to the cytochrome P450 family.</text>
</comment>
<dbReference type="InterPro" id="IPR001128">
    <property type="entry name" value="Cyt_P450"/>
</dbReference>
<keyword evidence="4" id="KW-1185">Reference proteome</keyword>
<dbReference type="GO" id="GO:0005506">
    <property type="term" value="F:iron ion binding"/>
    <property type="evidence" value="ECO:0007669"/>
    <property type="project" value="InterPro"/>
</dbReference>
<evidence type="ECO:0000256" key="2">
    <source>
        <dbReference type="RuleBase" id="RU000461"/>
    </source>
</evidence>
<dbReference type="Pfam" id="PF00067">
    <property type="entry name" value="p450"/>
    <property type="match status" value="1"/>
</dbReference>
<sequence>MSEAVQLSEAVSRPGHIPESLSYDFDMFRDPELNADPHRRVVDLLHNAPPIFWTPRNGGHWVLLSHSANFEAARDVEAFSNEIYPREQMVEIFAELEKQMGRIPEAFPINLDPPMHTKYRQPLQRVFSPKTIAGLQDSIRQLAKELIAEFADRGHCELMSEVAEPLPVQVFLKMLGLPLEKLAEYRRLTREHLDAIGSEDPLDSLRSMQDVAAAMRDTIIERRDNPQDDILSMLWQVEVDGRPTTQEDLENYGVLLFIAGLDTVMQGIGHGVRHLARDHELQAKLRDKPELIKDAAEELLRRYTFTVPPRRVAKDVEFQGVTMKKDERAVMYLPGADLDAREYADPETYMLDRSNPHIAFNAGPHRCLGSHLARVELQVLYEELLAALPMFSVDPNKPPTFHCGNVIGVDSLHLVWEA</sequence>
<evidence type="ECO:0000313" key="4">
    <source>
        <dbReference type="Proteomes" id="UP000596063"/>
    </source>
</evidence>
<dbReference type="InterPro" id="IPR017972">
    <property type="entry name" value="Cyt_P450_CS"/>
</dbReference>
<reference evidence="3 4" key="1">
    <citation type="submission" date="2020-12" db="EMBL/GenBank/DDBJ databases">
        <authorList>
            <person name="Shan Y."/>
        </authorList>
    </citation>
    <scope>NUCLEOTIDE SEQUENCE [LARGE SCALE GENOMIC DNA]</scope>
    <source>
        <strain evidence="4">csc3.9</strain>
    </source>
</reference>
<dbReference type="Gene3D" id="1.10.630.10">
    <property type="entry name" value="Cytochrome P450"/>
    <property type="match status" value="1"/>
</dbReference>
<gene>
    <name evidence="3" type="ORF">I6N98_12605</name>
</gene>
<evidence type="ECO:0000313" key="3">
    <source>
        <dbReference type="EMBL" id="QQD17200.1"/>
    </source>
</evidence>
<keyword evidence="2" id="KW-0560">Oxidoreductase</keyword>
<accession>A0A7T4QYM5</accession>
<dbReference type="RefSeq" id="WP_198568702.1">
    <property type="nucleotide sequence ID" value="NZ_CP066167.1"/>
</dbReference>
<keyword evidence="2" id="KW-0479">Metal-binding</keyword>
<dbReference type="PRINTS" id="PR00359">
    <property type="entry name" value="BP450"/>
</dbReference>
<proteinExistence type="inferred from homology"/>
<dbReference type="EMBL" id="CP066167">
    <property type="protein sequence ID" value="QQD17200.1"/>
    <property type="molecule type" value="Genomic_DNA"/>
</dbReference>